<keyword evidence="3" id="KW-1185">Reference proteome</keyword>
<dbReference type="AlphaFoldDB" id="A0A5E4MRH0"/>
<evidence type="ECO:0000256" key="1">
    <source>
        <dbReference type="SAM" id="MobiDB-lite"/>
    </source>
</evidence>
<feature type="region of interest" description="Disordered" evidence="1">
    <location>
        <begin position="25"/>
        <end position="52"/>
    </location>
</feature>
<accession>A0A5E4MRH0</accession>
<protein>
    <submittedName>
        <fullName evidence="2">Uncharacterized protein</fullName>
    </submittedName>
</protein>
<dbReference type="OrthoDB" id="9974612at2759"/>
<dbReference type="EMBL" id="CABPRJ010000956">
    <property type="protein sequence ID" value="VVC32470.1"/>
    <property type="molecule type" value="Genomic_DNA"/>
</dbReference>
<evidence type="ECO:0000313" key="3">
    <source>
        <dbReference type="Proteomes" id="UP000325440"/>
    </source>
</evidence>
<name>A0A5E4MRH0_9HEMI</name>
<organism evidence="2 3">
    <name type="scientific">Cinara cedri</name>
    <dbReference type="NCBI Taxonomy" id="506608"/>
    <lineage>
        <taxon>Eukaryota</taxon>
        <taxon>Metazoa</taxon>
        <taxon>Ecdysozoa</taxon>
        <taxon>Arthropoda</taxon>
        <taxon>Hexapoda</taxon>
        <taxon>Insecta</taxon>
        <taxon>Pterygota</taxon>
        <taxon>Neoptera</taxon>
        <taxon>Paraneoptera</taxon>
        <taxon>Hemiptera</taxon>
        <taxon>Sternorrhyncha</taxon>
        <taxon>Aphidomorpha</taxon>
        <taxon>Aphidoidea</taxon>
        <taxon>Aphididae</taxon>
        <taxon>Lachninae</taxon>
        <taxon>Cinara</taxon>
    </lineage>
</organism>
<gene>
    <name evidence="2" type="ORF">CINCED_3A016285</name>
</gene>
<dbReference type="Proteomes" id="UP000325440">
    <property type="component" value="Unassembled WGS sequence"/>
</dbReference>
<sequence>MDEEADEECCAAATVFGCFPDVRHKNKKKPLRAPGASSQPADRRRDDPAGSVQSFYRQNRGKSCRKIMRFNGYPNKVLLYPEEGWARSAVSSYWTLTPTWWNRSKCKVVEITGTRKYTTLAKMVDTDTGNLFIVGSFNKHTDPDFKLYLTSNVSTADFNMGYSLTGSLECGSTKNNSFQTTHFAVIRRRDFDTNRP</sequence>
<proteinExistence type="predicted"/>
<reference evidence="2 3" key="1">
    <citation type="submission" date="2019-08" db="EMBL/GenBank/DDBJ databases">
        <authorList>
            <person name="Alioto T."/>
            <person name="Alioto T."/>
            <person name="Gomez Garrido J."/>
        </authorList>
    </citation>
    <scope>NUCLEOTIDE SEQUENCE [LARGE SCALE GENOMIC DNA]</scope>
</reference>
<evidence type="ECO:0000313" key="2">
    <source>
        <dbReference type="EMBL" id="VVC32470.1"/>
    </source>
</evidence>